<dbReference type="CDD" id="cd03477">
    <property type="entry name" value="Rieske_YhfW_C"/>
    <property type="match status" value="1"/>
</dbReference>
<comment type="caution">
    <text evidence="7">The sequence shown here is derived from an EMBL/GenBank/DDBJ whole genome shotgun (WGS) entry which is preliminary data.</text>
</comment>
<dbReference type="PRINTS" id="PR00162">
    <property type="entry name" value="RIESKE"/>
</dbReference>
<dbReference type="Gene3D" id="2.102.10.10">
    <property type="entry name" value="Rieske [2Fe-2S] iron-sulphur domain"/>
    <property type="match status" value="1"/>
</dbReference>
<dbReference type="GO" id="GO:0046872">
    <property type="term" value="F:metal ion binding"/>
    <property type="evidence" value="ECO:0007669"/>
    <property type="project" value="UniProtKB-KW"/>
</dbReference>
<dbReference type="EMBL" id="RRCT01000007">
    <property type="protein sequence ID" value="RQW74863.1"/>
    <property type="molecule type" value="Genomic_DNA"/>
</dbReference>
<sequence length="526" mass="58965">MVQQNDSSGKLPQTPEPYWRDFIDLPEFPQLKEDLEVDVVIVGGGITGLTSAYLLVNEGLKVAVLEADRLLNGTTGHTTAKVTAQHDLIYDEFIQNFGKSTARLYYEANTDALNFIKKTVKEHNIDCDFSEQDAYLYATTNEYVTKLEKEAKAYEAIGIEGGLVDNIPFNIDDYKKALVMKNQAQFHPVKYLVHLVGIIKEKGGLIFEHTTAVNIETGEKPAVLTRDDHRVTGNYVLSCSHFPFYEGLGFYSARMYADRSYIIAVKSKEKFPGGMYLSVDEPSRSLRSTTINGEELIIIGGESHKTGQGKDTMEHYKALETFGEQVFGLNEIAYRWSAQDLVTLDKIPYVGEITAGQPKVLVATGYRKWGMTNGTAAALLFRDIILDIKNPYRVVYTPSRFYAHPSLKNFFKANADVVKHLIKGKVELPYNNIDKLSKDEGAVILIDGHRKGAYKDTEGNVHVVDTTCTHIGCEVEWNSGERSWDCPCHGSRFSYTGEVLEGPAEKPLQKYDYKMLDNLTSEDSGY</sequence>
<dbReference type="Pfam" id="PF00355">
    <property type="entry name" value="Rieske"/>
    <property type="match status" value="1"/>
</dbReference>
<dbReference type="InterPro" id="IPR036922">
    <property type="entry name" value="Rieske_2Fe-2S_sf"/>
</dbReference>
<keyword evidence="4" id="KW-0411">Iron-sulfur</keyword>
<evidence type="ECO:0000313" key="8">
    <source>
        <dbReference type="Proteomes" id="UP000274033"/>
    </source>
</evidence>
<dbReference type="Pfam" id="PF01266">
    <property type="entry name" value="DAO"/>
    <property type="match status" value="1"/>
</dbReference>
<dbReference type="InterPro" id="IPR005805">
    <property type="entry name" value="Rieske_Fe-S_prot_C"/>
</dbReference>
<evidence type="ECO:0000256" key="3">
    <source>
        <dbReference type="ARBA" id="ARBA00023004"/>
    </source>
</evidence>
<name>A0A3N9UF36_9BACI</name>
<dbReference type="GO" id="GO:0016020">
    <property type="term" value="C:membrane"/>
    <property type="evidence" value="ECO:0007669"/>
    <property type="project" value="InterPro"/>
</dbReference>
<keyword evidence="3" id="KW-0408">Iron</keyword>
<evidence type="ECO:0000256" key="4">
    <source>
        <dbReference type="ARBA" id="ARBA00023014"/>
    </source>
</evidence>
<dbReference type="Proteomes" id="UP000274033">
    <property type="component" value="Unassembled WGS sequence"/>
</dbReference>
<dbReference type="RefSeq" id="WP_124764287.1">
    <property type="nucleotide sequence ID" value="NZ_JAFBDY010000006.1"/>
</dbReference>
<feature type="domain" description="Rieske" evidence="6">
    <location>
        <begin position="428"/>
        <end position="522"/>
    </location>
</feature>
<protein>
    <submittedName>
        <fullName evidence="7">FAD-dependent oxidoreductase</fullName>
    </submittedName>
</protein>
<dbReference type="InterPro" id="IPR006076">
    <property type="entry name" value="FAD-dep_OxRdtase"/>
</dbReference>
<organism evidence="7 8">
    <name type="scientific">Lysinibacillus composti</name>
    <dbReference type="NCBI Taxonomy" id="720633"/>
    <lineage>
        <taxon>Bacteria</taxon>
        <taxon>Bacillati</taxon>
        <taxon>Bacillota</taxon>
        <taxon>Bacilli</taxon>
        <taxon>Bacillales</taxon>
        <taxon>Bacillaceae</taxon>
        <taxon>Lysinibacillus</taxon>
    </lineage>
</organism>
<reference evidence="7 8" key="1">
    <citation type="journal article" date="2013" name="J. Microbiol.">
        <title>Lysinibacillus chungkukjangi sp. nov., isolated from Chungkukjang, Korean fermented soybean food.</title>
        <authorList>
            <person name="Kim S.J."/>
            <person name="Jang Y.H."/>
            <person name="Hamada M."/>
            <person name="Ahn J.H."/>
            <person name="Weon H.Y."/>
            <person name="Suzuki K."/>
            <person name="Whang K.S."/>
            <person name="Kwon S.W."/>
        </authorList>
    </citation>
    <scope>NUCLEOTIDE SEQUENCE [LARGE SCALE GENOMIC DNA]</scope>
    <source>
        <strain evidence="7 8">MCCC 1A12701</strain>
    </source>
</reference>
<dbReference type="Gene3D" id="3.30.9.10">
    <property type="entry name" value="D-Amino Acid Oxidase, subunit A, domain 2"/>
    <property type="match status" value="1"/>
</dbReference>
<dbReference type="GO" id="GO:0051537">
    <property type="term" value="F:2 iron, 2 sulfur cluster binding"/>
    <property type="evidence" value="ECO:0007669"/>
    <property type="project" value="UniProtKB-KW"/>
</dbReference>
<dbReference type="SUPFAM" id="SSF51905">
    <property type="entry name" value="FAD/NAD(P)-binding domain"/>
    <property type="match status" value="1"/>
</dbReference>
<dbReference type="InterPro" id="IPR036188">
    <property type="entry name" value="FAD/NAD-bd_sf"/>
</dbReference>
<dbReference type="InterPro" id="IPR038010">
    <property type="entry name" value="YhfW_C"/>
</dbReference>
<dbReference type="AlphaFoldDB" id="A0A3N9UF36"/>
<dbReference type="SUPFAM" id="SSF50022">
    <property type="entry name" value="ISP domain"/>
    <property type="match status" value="1"/>
</dbReference>
<keyword evidence="2" id="KW-0479">Metal-binding</keyword>
<dbReference type="GO" id="GO:0016705">
    <property type="term" value="F:oxidoreductase activity, acting on paired donors, with incorporation or reduction of molecular oxygen"/>
    <property type="evidence" value="ECO:0007669"/>
    <property type="project" value="UniProtKB-ARBA"/>
</dbReference>
<dbReference type="PANTHER" id="PTHR13847">
    <property type="entry name" value="SARCOSINE DEHYDROGENASE-RELATED"/>
    <property type="match status" value="1"/>
</dbReference>
<evidence type="ECO:0000256" key="5">
    <source>
        <dbReference type="ARBA" id="ARBA00023157"/>
    </source>
</evidence>
<proteinExistence type="predicted"/>
<evidence type="ECO:0000259" key="6">
    <source>
        <dbReference type="PROSITE" id="PS51296"/>
    </source>
</evidence>
<dbReference type="PANTHER" id="PTHR13847:SF274">
    <property type="entry name" value="RIESKE 2FE-2S IRON-SULFUR PROTEIN YHFW-RELATED"/>
    <property type="match status" value="1"/>
</dbReference>
<evidence type="ECO:0000313" key="7">
    <source>
        <dbReference type="EMBL" id="RQW74863.1"/>
    </source>
</evidence>
<keyword evidence="5" id="KW-1015">Disulfide bond</keyword>
<dbReference type="OrthoDB" id="9767869at2"/>
<keyword evidence="1" id="KW-0001">2Fe-2S</keyword>
<evidence type="ECO:0000256" key="1">
    <source>
        <dbReference type="ARBA" id="ARBA00022714"/>
    </source>
</evidence>
<keyword evidence="8" id="KW-1185">Reference proteome</keyword>
<gene>
    <name evidence="7" type="ORF">EBB45_09710</name>
</gene>
<dbReference type="GO" id="GO:0004497">
    <property type="term" value="F:monooxygenase activity"/>
    <property type="evidence" value="ECO:0007669"/>
    <property type="project" value="UniProtKB-ARBA"/>
</dbReference>
<accession>A0A3N9UF36</accession>
<dbReference type="PROSITE" id="PS51296">
    <property type="entry name" value="RIESKE"/>
    <property type="match status" value="1"/>
</dbReference>
<dbReference type="FunFam" id="2.102.10.10:FF:000014">
    <property type="entry name" value="Oxidoreductase, FAD dependent"/>
    <property type="match status" value="1"/>
</dbReference>
<dbReference type="InterPro" id="IPR017941">
    <property type="entry name" value="Rieske_2Fe-2S"/>
</dbReference>
<evidence type="ECO:0000256" key="2">
    <source>
        <dbReference type="ARBA" id="ARBA00022723"/>
    </source>
</evidence>
<dbReference type="GO" id="GO:0005737">
    <property type="term" value="C:cytoplasm"/>
    <property type="evidence" value="ECO:0007669"/>
    <property type="project" value="TreeGrafter"/>
</dbReference>
<dbReference type="Gene3D" id="3.50.50.60">
    <property type="entry name" value="FAD/NAD(P)-binding domain"/>
    <property type="match status" value="1"/>
</dbReference>